<evidence type="ECO:0000256" key="4">
    <source>
        <dbReference type="ARBA" id="ARBA00022989"/>
    </source>
</evidence>
<protein>
    <recommendedName>
        <fullName evidence="10">Membrane protein involved in the export of O-antigen and teichoic acid</fullName>
    </recommendedName>
</protein>
<evidence type="ECO:0000256" key="6">
    <source>
        <dbReference type="SAM" id="MobiDB-lite"/>
    </source>
</evidence>
<evidence type="ECO:0000313" key="8">
    <source>
        <dbReference type="EMBL" id="GAA1115158.1"/>
    </source>
</evidence>
<feature type="transmembrane region" description="Helical" evidence="7">
    <location>
        <begin position="337"/>
        <end position="359"/>
    </location>
</feature>
<feature type="transmembrane region" description="Helical" evidence="7">
    <location>
        <begin position="30"/>
        <end position="50"/>
    </location>
</feature>
<accession>A0ABP4END2</accession>
<keyword evidence="9" id="KW-1185">Reference proteome</keyword>
<reference evidence="9" key="1">
    <citation type="journal article" date="2019" name="Int. J. Syst. Evol. Microbiol.">
        <title>The Global Catalogue of Microorganisms (GCM) 10K type strain sequencing project: providing services to taxonomists for standard genome sequencing and annotation.</title>
        <authorList>
            <consortium name="The Broad Institute Genomics Platform"/>
            <consortium name="The Broad Institute Genome Sequencing Center for Infectious Disease"/>
            <person name="Wu L."/>
            <person name="Ma J."/>
        </authorList>
    </citation>
    <scope>NUCLEOTIDE SEQUENCE [LARGE SCALE GENOMIC DNA]</scope>
    <source>
        <strain evidence="9">JCM 13008</strain>
    </source>
</reference>
<keyword evidence="5 7" id="KW-0472">Membrane</keyword>
<feature type="transmembrane region" description="Helical" evidence="7">
    <location>
        <begin position="131"/>
        <end position="150"/>
    </location>
</feature>
<organism evidence="8 9">
    <name type="scientific">Nocardioides dubius</name>
    <dbReference type="NCBI Taxonomy" id="317019"/>
    <lineage>
        <taxon>Bacteria</taxon>
        <taxon>Bacillati</taxon>
        <taxon>Actinomycetota</taxon>
        <taxon>Actinomycetes</taxon>
        <taxon>Propionibacteriales</taxon>
        <taxon>Nocardioidaceae</taxon>
        <taxon>Nocardioides</taxon>
    </lineage>
</organism>
<evidence type="ECO:0000256" key="7">
    <source>
        <dbReference type="SAM" id="Phobius"/>
    </source>
</evidence>
<keyword evidence="4 7" id="KW-1133">Transmembrane helix</keyword>
<feature type="transmembrane region" description="Helical" evidence="7">
    <location>
        <begin position="197"/>
        <end position="220"/>
    </location>
</feature>
<evidence type="ECO:0000256" key="1">
    <source>
        <dbReference type="ARBA" id="ARBA00004651"/>
    </source>
</evidence>
<feature type="transmembrane region" description="Helical" evidence="7">
    <location>
        <begin position="7"/>
        <end position="24"/>
    </location>
</feature>
<proteinExistence type="predicted"/>
<feature type="transmembrane region" description="Helical" evidence="7">
    <location>
        <begin position="99"/>
        <end position="119"/>
    </location>
</feature>
<evidence type="ECO:0000256" key="5">
    <source>
        <dbReference type="ARBA" id="ARBA00023136"/>
    </source>
</evidence>
<dbReference type="PANTHER" id="PTHR30250:SF26">
    <property type="entry name" value="PSMA PROTEIN"/>
    <property type="match status" value="1"/>
</dbReference>
<feature type="transmembrane region" description="Helical" evidence="7">
    <location>
        <begin position="365"/>
        <end position="386"/>
    </location>
</feature>
<feature type="transmembrane region" description="Helical" evidence="7">
    <location>
        <begin position="268"/>
        <end position="288"/>
    </location>
</feature>
<dbReference type="InterPro" id="IPR050833">
    <property type="entry name" value="Poly_Biosynth_Transport"/>
</dbReference>
<evidence type="ECO:0000256" key="3">
    <source>
        <dbReference type="ARBA" id="ARBA00022692"/>
    </source>
</evidence>
<dbReference type="PANTHER" id="PTHR30250">
    <property type="entry name" value="PST FAMILY PREDICTED COLANIC ACID TRANSPORTER"/>
    <property type="match status" value="1"/>
</dbReference>
<gene>
    <name evidence="8" type="ORF">GCM10009668_42340</name>
</gene>
<keyword evidence="2" id="KW-1003">Cell membrane</keyword>
<name>A0ABP4END2_9ACTN</name>
<evidence type="ECO:0000256" key="2">
    <source>
        <dbReference type="ARBA" id="ARBA00022475"/>
    </source>
</evidence>
<comment type="subcellular location">
    <subcellularLocation>
        <location evidence="1">Cell membrane</location>
        <topology evidence="1">Multi-pass membrane protein</topology>
    </subcellularLocation>
</comment>
<keyword evidence="3 7" id="KW-0812">Transmembrane</keyword>
<dbReference type="EMBL" id="BAAALG010000019">
    <property type="protein sequence ID" value="GAA1115158.1"/>
    <property type="molecule type" value="Genomic_DNA"/>
</dbReference>
<feature type="region of interest" description="Disordered" evidence="6">
    <location>
        <begin position="402"/>
        <end position="423"/>
    </location>
</feature>
<feature type="transmembrane region" description="Helical" evidence="7">
    <location>
        <begin position="308"/>
        <end position="325"/>
    </location>
</feature>
<sequence>MVATDQAVSAASSLLVTLIAAQLLDVASFGLFGLIFICFVAAQGVIRAWVGEPTLLHHDDALAGPGPMLSAAVALAAFVGVVLALAGAATWAWHAEVGLSLLILGALMPGLTLQDYGRFLGFARHEPERALALDLLRVLLLVIGAAWVWWADAGLVPLVLVWSGSGAVAGLLTLVHHRTHLAVPSVRWLRSTWTFSWRYMLSFAATQGSALATTIAIAGIAGAADLGAVRGVLLLTGLFTMVQAAFMAAGVAEVAAAPDDRELVRRQARRGTVLMGVIAAANGAVLLALPDGVGELILGDTWAGARTLFWPAALHLVALGMITGVRSALMGRRAIRVTMVIDVVSTTAMLAAVIVGVSVNGALGAWWALACLQVVVAVVWWLVYLAHMRRFAPAPPLEAVPDDLTEARPDRGEPAMTSSMGDH</sequence>
<evidence type="ECO:0000313" key="9">
    <source>
        <dbReference type="Proteomes" id="UP001501581"/>
    </source>
</evidence>
<feature type="transmembrane region" description="Helical" evidence="7">
    <location>
        <begin position="232"/>
        <end position="256"/>
    </location>
</feature>
<comment type="caution">
    <text evidence="8">The sequence shown here is derived from an EMBL/GenBank/DDBJ whole genome shotgun (WGS) entry which is preliminary data.</text>
</comment>
<feature type="transmembrane region" description="Helical" evidence="7">
    <location>
        <begin position="156"/>
        <end position="176"/>
    </location>
</feature>
<feature type="transmembrane region" description="Helical" evidence="7">
    <location>
        <begin position="71"/>
        <end position="93"/>
    </location>
</feature>
<evidence type="ECO:0008006" key="10">
    <source>
        <dbReference type="Google" id="ProtNLM"/>
    </source>
</evidence>
<dbReference type="Proteomes" id="UP001501581">
    <property type="component" value="Unassembled WGS sequence"/>
</dbReference>